<dbReference type="Proteomes" id="UP000663855">
    <property type="component" value="Unassembled WGS sequence"/>
</dbReference>
<evidence type="ECO:0000313" key="1">
    <source>
        <dbReference type="EMBL" id="CAF1354157.1"/>
    </source>
</evidence>
<dbReference type="AlphaFoldDB" id="A0A815HFX9"/>
<dbReference type="PANTHER" id="PTHR46954:SF1">
    <property type="entry name" value="C2H2-TYPE DOMAIN-CONTAINING PROTEIN"/>
    <property type="match status" value="1"/>
</dbReference>
<comment type="caution">
    <text evidence="1">The sequence shown here is derived from an EMBL/GenBank/DDBJ whole genome shotgun (WGS) entry which is preliminary data.</text>
</comment>
<accession>A0A815HFX9</accession>
<dbReference type="EMBL" id="CAJNOV010009177">
    <property type="protein sequence ID" value="CAF1354157.1"/>
    <property type="molecule type" value="Genomic_DNA"/>
</dbReference>
<protein>
    <submittedName>
        <fullName evidence="1">Uncharacterized protein</fullName>
    </submittedName>
</protein>
<evidence type="ECO:0000313" key="2">
    <source>
        <dbReference type="Proteomes" id="UP000663855"/>
    </source>
</evidence>
<gene>
    <name evidence="1" type="ORF">CJN711_LOCUS19581</name>
</gene>
<sequence>MIVLFYLTQDTKSKVSIDPPSAKCQAPSIMHLDYENSSLEPQTTLIATHHQFTPCVYAASIINETGLIRTAGRTYVSIRSAKHDHLMQLKEFEKFSRDHFGSVKPIVVINVDTDSLENNTRYSKTLSAAIDKFKKYNLDALVIANQAPGQGLFNIVERCLPSTPHDLAGFILLLPHDHFGTHLKACVEEDEEAPLDQCVNQTRSISTVPKTEVKNECDID</sequence>
<proteinExistence type="predicted"/>
<dbReference type="PANTHER" id="PTHR46954">
    <property type="entry name" value="C2H2-TYPE DOMAIN-CONTAINING PROTEIN"/>
    <property type="match status" value="1"/>
</dbReference>
<name>A0A815HFX9_9BILA</name>
<reference evidence="1" key="1">
    <citation type="submission" date="2021-02" db="EMBL/GenBank/DDBJ databases">
        <authorList>
            <person name="Nowell W R."/>
        </authorList>
    </citation>
    <scope>NUCLEOTIDE SEQUENCE</scope>
</reference>
<organism evidence="1 2">
    <name type="scientific">Rotaria magnacalcarata</name>
    <dbReference type="NCBI Taxonomy" id="392030"/>
    <lineage>
        <taxon>Eukaryota</taxon>
        <taxon>Metazoa</taxon>
        <taxon>Spiralia</taxon>
        <taxon>Gnathifera</taxon>
        <taxon>Rotifera</taxon>
        <taxon>Eurotatoria</taxon>
        <taxon>Bdelloidea</taxon>
        <taxon>Philodinida</taxon>
        <taxon>Philodinidae</taxon>
        <taxon>Rotaria</taxon>
    </lineage>
</organism>